<dbReference type="Pfam" id="PF06580">
    <property type="entry name" value="His_kinase"/>
    <property type="match status" value="1"/>
</dbReference>
<dbReference type="InterPro" id="IPR010559">
    <property type="entry name" value="Sig_transdc_His_kin_internal"/>
</dbReference>
<dbReference type="RefSeq" id="WP_021918973.1">
    <property type="nucleotide sequence ID" value="NZ_CAKXKJ010000010.1"/>
</dbReference>
<comment type="caution">
    <text evidence="3">The sequence shown here is derived from an EMBL/GenBank/DDBJ whole genome shotgun (WGS) entry which is preliminary data.</text>
</comment>
<evidence type="ECO:0000256" key="1">
    <source>
        <dbReference type="SAM" id="Phobius"/>
    </source>
</evidence>
<dbReference type="InterPro" id="IPR003594">
    <property type="entry name" value="HATPase_dom"/>
</dbReference>
<feature type="transmembrane region" description="Helical" evidence="1">
    <location>
        <begin position="37"/>
        <end position="56"/>
    </location>
</feature>
<dbReference type="Proteomes" id="UP000260649">
    <property type="component" value="Unassembled WGS sequence"/>
</dbReference>
<dbReference type="EMBL" id="QQRQ01000002">
    <property type="protein sequence ID" value="RFT07393.1"/>
    <property type="molecule type" value="Genomic_DNA"/>
</dbReference>
<feature type="transmembrane region" description="Helical" evidence="1">
    <location>
        <begin position="62"/>
        <end position="84"/>
    </location>
</feature>
<dbReference type="Gene3D" id="3.30.565.10">
    <property type="entry name" value="Histidine kinase-like ATPase, C-terminal domain"/>
    <property type="match status" value="1"/>
</dbReference>
<feature type="domain" description="Histidine kinase/HSP90-like ATPase" evidence="2">
    <location>
        <begin position="322"/>
        <end position="420"/>
    </location>
</feature>
<dbReference type="SUPFAM" id="SSF55874">
    <property type="entry name" value="ATPase domain of HSP90 chaperone/DNA topoisomerase II/histidine kinase"/>
    <property type="match status" value="1"/>
</dbReference>
<dbReference type="PANTHER" id="PTHR34220:SF7">
    <property type="entry name" value="SENSOR HISTIDINE KINASE YPDA"/>
    <property type="match status" value="1"/>
</dbReference>
<dbReference type="PANTHER" id="PTHR34220">
    <property type="entry name" value="SENSOR HISTIDINE KINASE YPDA"/>
    <property type="match status" value="1"/>
</dbReference>
<evidence type="ECO:0000259" key="2">
    <source>
        <dbReference type="SMART" id="SM00387"/>
    </source>
</evidence>
<evidence type="ECO:0000313" key="4">
    <source>
        <dbReference type="Proteomes" id="UP000260649"/>
    </source>
</evidence>
<feature type="transmembrane region" description="Helical" evidence="1">
    <location>
        <begin position="172"/>
        <end position="190"/>
    </location>
</feature>
<keyword evidence="1" id="KW-0472">Membrane</keyword>
<keyword evidence="3" id="KW-0418">Kinase</keyword>
<keyword evidence="3" id="KW-0808">Transferase</keyword>
<feature type="transmembrane region" description="Helical" evidence="1">
    <location>
        <begin position="6"/>
        <end position="25"/>
    </location>
</feature>
<reference evidence="3 4" key="1">
    <citation type="submission" date="2018-07" db="EMBL/GenBank/DDBJ databases">
        <title>GABA Modulating Bacteria of the Human Gut Microbiota.</title>
        <authorList>
            <person name="Strandwitz P."/>
            <person name="Kim K.H."/>
            <person name="Terekhova D."/>
            <person name="Liu J.K."/>
            <person name="Sharma A."/>
            <person name="Levering J."/>
            <person name="Mcdonald D."/>
            <person name="Dietrich D."/>
            <person name="Ramadhar T.R."/>
            <person name="Lekbua A."/>
            <person name="Mroue N."/>
            <person name="Liston C."/>
            <person name="Stewart E.J."/>
            <person name="Dubin M.J."/>
            <person name="Zengler K."/>
            <person name="Knight R."/>
            <person name="Gilbert J.A."/>
            <person name="Clardy J."/>
            <person name="Lewis K."/>
        </authorList>
    </citation>
    <scope>NUCLEOTIDE SEQUENCE [LARGE SCALE GENOMIC DNA]</scope>
    <source>
        <strain evidence="3 4">KLE1738</strain>
    </source>
</reference>
<dbReference type="GO" id="GO:0016020">
    <property type="term" value="C:membrane"/>
    <property type="evidence" value="ECO:0007669"/>
    <property type="project" value="InterPro"/>
</dbReference>
<dbReference type="Pfam" id="PF02518">
    <property type="entry name" value="HATPase_c"/>
    <property type="match status" value="1"/>
</dbReference>
<accession>A0A3E2B5T4</accession>
<feature type="transmembrane region" description="Helical" evidence="1">
    <location>
        <begin position="105"/>
        <end position="128"/>
    </location>
</feature>
<evidence type="ECO:0000313" key="3">
    <source>
        <dbReference type="EMBL" id="RFT07393.1"/>
    </source>
</evidence>
<dbReference type="OrthoDB" id="9809348at2"/>
<dbReference type="InterPro" id="IPR036890">
    <property type="entry name" value="HATPase_C_sf"/>
</dbReference>
<dbReference type="InterPro" id="IPR050640">
    <property type="entry name" value="Bact_2-comp_sensor_kinase"/>
</dbReference>
<dbReference type="SMART" id="SM00387">
    <property type="entry name" value="HATPase_c"/>
    <property type="match status" value="1"/>
</dbReference>
<keyword evidence="1" id="KW-0812">Transmembrane</keyword>
<keyword evidence="4" id="KW-1185">Reference proteome</keyword>
<name>A0A3E2B5T4_9FIRM</name>
<gene>
    <name evidence="3" type="ORF">DV520_01725</name>
</gene>
<keyword evidence="1" id="KW-1133">Transmembrane helix</keyword>
<sequence length="435" mass="48745">MAEINIALECFGSILTLILLGSLLLHGDRSNPSTRLFVGMLLVNLVSLWADAWAWYWNGTEYVVWNWLGNFLQYLSGYVLLFLYCQYLLVRASLWTTCPWIRRSVSALCLLGIGLTVLTQFTGLFYTITPEHLCLRGEGFWLSQAIGLVALALVGGVMGLHRKGQAREERELLPAYVLLPMGILAAELLWTEITLLGIGATLTLVLVFVNVQLQRDRRLRAQDKELAEKKIAIMLSQIQPHFLYNILGSIEWLCETNPQKAQEATDELARFLRGNMDSLQSTRVIPASRELEHVRCYLNLERIRFGAHLRVEYAIETSDFFLPALSLQPLVENAVRHGVTKREEGGTIWISARETEESYQVTIRDDGVGFDPVRVRGDGREHVGIENVRSRLTAQCGGTLCIASQEGVGTVAQVRIPKTGDTQGKESFDADHRGG</sequence>
<feature type="transmembrane region" description="Helical" evidence="1">
    <location>
        <begin position="196"/>
        <end position="213"/>
    </location>
</feature>
<protein>
    <submittedName>
        <fullName evidence="3">Sensor histidine kinase</fullName>
    </submittedName>
</protein>
<proteinExistence type="predicted"/>
<feature type="transmembrane region" description="Helical" evidence="1">
    <location>
        <begin position="140"/>
        <end position="160"/>
    </location>
</feature>
<dbReference type="GeneID" id="97994454"/>
<dbReference type="AlphaFoldDB" id="A0A3E2B5T4"/>
<organism evidence="3 4">
    <name type="scientific">Evtepia gabavorous</name>
    <dbReference type="NCBI Taxonomy" id="2211183"/>
    <lineage>
        <taxon>Bacteria</taxon>
        <taxon>Bacillati</taxon>
        <taxon>Bacillota</taxon>
        <taxon>Clostridia</taxon>
        <taxon>Eubacteriales</taxon>
        <taxon>Evtepia</taxon>
    </lineage>
</organism>
<dbReference type="GO" id="GO:0000155">
    <property type="term" value="F:phosphorelay sensor kinase activity"/>
    <property type="evidence" value="ECO:0007669"/>
    <property type="project" value="InterPro"/>
</dbReference>